<comment type="caution">
    <text evidence="1">The sequence shown here is derived from an EMBL/GenBank/DDBJ whole genome shotgun (WGS) entry which is preliminary data.</text>
</comment>
<name>A0A2Y9BIT1_9FIRM</name>
<gene>
    <name evidence="1" type="ORF">A8806_11332</name>
</gene>
<evidence type="ECO:0000313" key="2">
    <source>
        <dbReference type="Proteomes" id="UP000245845"/>
    </source>
</evidence>
<dbReference type="RefSeq" id="WP_109732787.1">
    <property type="nucleotide sequence ID" value="NZ_BAAACK010000005.1"/>
</dbReference>
<reference evidence="1 2" key="1">
    <citation type="submission" date="2018-05" db="EMBL/GenBank/DDBJ databases">
        <title>The Hungate 1000. A catalogue of reference genomes from the rumen microbiome.</title>
        <authorList>
            <person name="Kelly W."/>
        </authorList>
    </citation>
    <scope>NUCLEOTIDE SEQUENCE [LARGE SCALE GENOMIC DNA]</scope>
    <source>
        <strain evidence="1 2">NLAE-zl-C242</strain>
    </source>
</reference>
<dbReference type="OrthoDB" id="1655097at2"/>
<proteinExistence type="predicted"/>
<organism evidence="1 2">
    <name type="scientific">Faecalicatena orotica</name>
    <dbReference type="NCBI Taxonomy" id="1544"/>
    <lineage>
        <taxon>Bacteria</taxon>
        <taxon>Bacillati</taxon>
        <taxon>Bacillota</taxon>
        <taxon>Clostridia</taxon>
        <taxon>Lachnospirales</taxon>
        <taxon>Lachnospiraceae</taxon>
        <taxon>Faecalicatena</taxon>
    </lineage>
</organism>
<dbReference type="Proteomes" id="UP000245845">
    <property type="component" value="Unassembled WGS sequence"/>
</dbReference>
<sequence length="154" mass="17237">MTRRNRAKSSSLFLLELILAILFFSMASAVCVQLFVKSHLLSRDAWELNTAVTEVSSAAELIHVSDDIPSAASLLKAEYPESEVSGGSGIEIYYNEDFQSCKKKDAVYCLSTRFTEDESMLNGELKMNKLKDGSVIYSLDISHHLQRRYSNGNE</sequence>
<keyword evidence="2" id="KW-1185">Reference proteome</keyword>
<dbReference type="EMBL" id="QGDL01000013">
    <property type="protein sequence ID" value="PWJ23599.1"/>
    <property type="molecule type" value="Genomic_DNA"/>
</dbReference>
<accession>A0A2Y9BIT1</accession>
<protein>
    <recommendedName>
        <fullName evidence="3">Prepilin-type N-terminal cleavage/methylation domain-containing protein</fullName>
    </recommendedName>
</protein>
<dbReference type="AlphaFoldDB" id="A0A2Y9BIT1"/>
<evidence type="ECO:0000313" key="1">
    <source>
        <dbReference type="EMBL" id="PWJ23599.1"/>
    </source>
</evidence>
<evidence type="ECO:0008006" key="3">
    <source>
        <dbReference type="Google" id="ProtNLM"/>
    </source>
</evidence>